<feature type="compositionally biased region" description="Low complexity" evidence="3">
    <location>
        <begin position="588"/>
        <end position="599"/>
    </location>
</feature>
<dbReference type="InterPro" id="IPR042120">
    <property type="entry name" value="MutL_C_dimsub"/>
</dbReference>
<dbReference type="Gene3D" id="3.30.1540.20">
    <property type="entry name" value="MutL, C-terminal domain, dimerisation subdomain"/>
    <property type="match status" value="1"/>
</dbReference>
<dbReference type="CDD" id="cd03484">
    <property type="entry name" value="MutL_Trans_hPMS_2_like"/>
    <property type="match status" value="1"/>
</dbReference>
<dbReference type="FunFam" id="3.30.1540.20:FF:000019">
    <property type="entry name" value="PMS1 homolog 2, mismatch repair system component"/>
    <property type="match status" value="1"/>
</dbReference>
<dbReference type="SUPFAM" id="SSF55874">
    <property type="entry name" value="ATPase domain of HSP90 chaperone/DNA topoisomerase II/histidine kinase"/>
    <property type="match status" value="1"/>
</dbReference>
<evidence type="ECO:0008006" key="8">
    <source>
        <dbReference type="Google" id="ProtNLM"/>
    </source>
</evidence>
<dbReference type="Pfam" id="PF13589">
    <property type="entry name" value="HATPase_c_3"/>
    <property type="match status" value="1"/>
</dbReference>
<feature type="region of interest" description="Disordered" evidence="3">
    <location>
        <begin position="547"/>
        <end position="571"/>
    </location>
</feature>
<evidence type="ECO:0000256" key="1">
    <source>
        <dbReference type="ARBA" id="ARBA00006082"/>
    </source>
</evidence>
<name>A0A182P0N7_9DIPT</name>
<dbReference type="Pfam" id="PF08676">
    <property type="entry name" value="MutL_C"/>
    <property type="match status" value="1"/>
</dbReference>
<dbReference type="Gene3D" id="3.30.565.10">
    <property type="entry name" value="Histidine kinase-like ATPase, C-terminal domain"/>
    <property type="match status" value="1"/>
</dbReference>
<evidence type="ECO:0000259" key="5">
    <source>
        <dbReference type="SMART" id="SM01340"/>
    </source>
</evidence>
<dbReference type="NCBIfam" id="TIGR00585">
    <property type="entry name" value="mutl"/>
    <property type="match status" value="1"/>
</dbReference>
<dbReference type="Pfam" id="PF01119">
    <property type="entry name" value="DNA_mis_repair"/>
    <property type="match status" value="1"/>
</dbReference>
<dbReference type="SUPFAM" id="SSF118116">
    <property type="entry name" value="DNA mismatch repair protein MutL"/>
    <property type="match status" value="1"/>
</dbReference>
<dbReference type="GO" id="GO:0005524">
    <property type="term" value="F:ATP binding"/>
    <property type="evidence" value="ECO:0007669"/>
    <property type="project" value="InterPro"/>
</dbReference>
<dbReference type="InterPro" id="IPR014790">
    <property type="entry name" value="MutL_C"/>
</dbReference>
<dbReference type="GO" id="GO:0140664">
    <property type="term" value="F:ATP-dependent DNA damage sensor activity"/>
    <property type="evidence" value="ECO:0007669"/>
    <property type="project" value="InterPro"/>
</dbReference>
<dbReference type="GO" id="GO:0016887">
    <property type="term" value="F:ATP hydrolysis activity"/>
    <property type="evidence" value="ECO:0007669"/>
    <property type="project" value="InterPro"/>
</dbReference>
<dbReference type="SMART" id="SM00853">
    <property type="entry name" value="MutL_C"/>
    <property type="match status" value="1"/>
</dbReference>
<feature type="region of interest" description="Disordered" evidence="3">
    <location>
        <begin position="629"/>
        <end position="650"/>
    </location>
</feature>
<reference evidence="7" key="1">
    <citation type="submission" date="2013-03" db="EMBL/GenBank/DDBJ databases">
        <title>The Genome Sequence of Anopheles epiroticus epiroticus2.</title>
        <authorList>
            <consortium name="The Broad Institute Genomics Platform"/>
            <person name="Neafsey D.E."/>
            <person name="Howell P."/>
            <person name="Walker B."/>
            <person name="Young S.K."/>
            <person name="Zeng Q."/>
            <person name="Gargeya S."/>
            <person name="Fitzgerald M."/>
            <person name="Haas B."/>
            <person name="Abouelleil A."/>
            <person name="Allen A.W."/>
            <person name="Alvarado L."/>
            <person name="Arachchi H.M."/>
            <person name="Berlin A.M."/>
            <person name="Chapman S.B."/>
            <person name="Gainer-Dewar J."/>
            <person name="Goldberg J."/>
            <person name="Griggs A."/>
            <person name="Gujja S."/>
            <person name="Hansen M."/>
            <person name="Howarth C."/>
            <person name="Imamovic A."/>
            <person name="Ireland A."/>
            <person name="Larimer J."/>
            <person name="McCowan C."/>
            <person name="Murphy C."/>
            <person name="Pearson M."/>
            <person name="Poon T.W."/>
            <person name="Priest M."/>
            <person name="Roberts A."/>
            <person name="Saif S."/>
            <person name="Shea T."/>
            <person name="Sisk P."/>
            <person name="Sykes S."/>
            <person name="Wortman J."/>
            <person name="Nusbaum C."/>
            <person name="Birren B."/>
        </authorList>
    </citation>
    <scope>NUCLEOTIDE SEQUENCE [LARGE SCALE GENOMIC DNA]</scope>
    <source>
        <strain evidence="7">Epiroticus2</strain>
    </source>
</reference>
<dbReference type="SMART" id="SM01340">
    <property type="entry name" value="DNA_mis_repair"/>
    <property type="match status" value="1"/>
</dbReference>
<evidence type="ECO:0000256" key="3">
    <source>
        <dbReference type="SAM" id="MobiDB-lite"/>
    </source>
</evidence>
<dbReference type="InterPro" id="IPR020568">
    <property type="entry name" value="Ribosomal_Su5_D2-typ_SF"/>
</dbReference>
<dbReference type="PANTHER" id="PTHR10073:SF52">
    <property type="entry name" value="MISMATCH REPAIR ENDONUCLEASE PMS2"/>
    <property type="match status" value="1"/>
</dbReference>
<feature type="domain" description="MutL C-terminal dimerisation" evidence="4">
    <location>
        <begin position="735"/>
        <end position="879"/>
    </location>
</feature>
<feature type="compositionally biased region" description="Polar residues" evidence="3">
    <location>
        <begin position="483"/>
        <end position="492"/>
    </location>
</feature>
<feature type="compositionally biased region" description="Low complexity" evidence="3">
    <location>
        <begin position="634"/>
        <end position="648"/>
    </location>
</feature>
<dbReference type="FunFam" id="3.30.1370.100:FF:000001">
    <property type="entry name" value="Mismatch repair endonuclease pms1, putative"/>
    <property type="match status" value="1"/>
</dbReference>
<dbReference type="FunFam" id="3.30.230.10:FF:000070">
    <property type="entry name" value="mismatch repair endonuclease PMS2"/>
    <property type="match status" value="1"/>
</dbReference>
<dbReference type="EnsemblMetazoa" id="AEPI000469-RA">
    <property type="protein sequence ID" value="AEPI000469-PA"/>
    <property type="gene ID" value="AEPI000469"/>
</dbReference>
<dbReference type="FunFam" id="3.30.565.10:FF:000014">
    <property type="entry name" value="Mismatch repair endonuclease pms1, putative"/>
    <property type="match status" value="1"/>
</dbReference>
<accession>A0A182P0N7</accession>
<dbReference type="InterPro" id="IPR038973">
    <property type="entry name" value="MutL/Mlh/Pms-like"/>
</dbReference>
<dbReference type="GO" id="GO:0030983">
    <property type="term" value="F:mismatched DNA binding"/>
    <property type="evidence" value="ECO:0007669"/>
    <property type="project" value="InterPro"/>
</dbReference>
<dbReference type="STRING" id="199890.A0A182P0N7"/>
<dbReference type="InterPro" id="IPR036890">
    <property type="entry name" value="HATPase_C_sf"/>
</dbReference>
<dbReference type="Gene3D" id="3.30.230.10">
    <property type="match status" value="1"/>
</dbReference>
<evidence type="ECO:0000313" key="7">
    <source>
        <dbReference type="Proteomes" id="UP000075885"/>
    </source>
</evidence>
<comment type="similarity">
    <text evidence="1">Belongs to the DNA mismatch repair MutL/HexB family.</text>
</comment>
<dbReference type="VEuPathDB" id="VectorBase:AEPI000469"/>
<dbReference type="AlphaFoldDB" id="A0A182P0N7"/>
<proteinExistence type="inferred from homology"/>
<dbReference type="PROSITE" id="PS00058">
    <property type="entry name" value="DNA_MISMATCH_REPAIR_1"/>
    <property type="match status" value="1"/>
</dbReference>
<feature type="region of interest" description="Disordered" evidence="3">
    <location>
        <begin position="588"/>
        <end position="614"/>
    </location>
</feature>
<evidence type="ECO:0000313" key="6">
    <source>
        <dbReference type="EnsemblMetazoa" id="AEPI000469-PA"/>
    </source>
</evidence>
<dbReference type="Proteomes" id="UP000075885">
    <property type="component" value="Unassembled WGS sequence"/>
</dbReference>
<keyword evidence="7" id="KW-1185">Reference proteome</keyword>
<dbReference type="SUPFAM" id="SSF54211">
    <property type="entry name" value="Ribosomal protein S5 domain 2-like"/>
    <property type="match status" value="1"/>
</dbReference>
<dbReference type="InterPro" id="IPR013507">
    <property type="entry name" value="DNA_mismatch_S5_2-like"/>
</dbReference>
<dbReference type="GO" id="GO:0006298">
    <property type="term" value="P:mismatch repair"/>
    <property type="evidence" value="ECO:0007669"/>
    <property type="project" value="InterPro"/>
</dbReference>
<keyword evidence="2" id="KW-0227">DNA damage</keyword>
<feature type="region of interest" description="Disordered" evidence="3">
    <location>
        <begin position="483"/>
        <end position="512"/>
    </location>
</feature>
<dbReference type="InterPro" id="IPR014721">
    <property type="entry name" value="Ribsml_uS5_D2-typ_fold_subgr"/>
</dbReference>
<dbReference type="InterPro" id="IPR042121">
    <property type="entry name" value="MutL_C_regsub"/>
</dbReference>
<evidence type="ECO:0000256" key="2">
    <source>
        <dbReference type="ARBA" id="ARBA00022763"/>
    </source>
</evidence>
<dbReference type="InterPro" id="IPR002099">
    <property type="entry name" value="MutL/Mlh/PMS"/>
</dbReference>
<evidence type="ECO:0000259" key="4">
    <source>
        <dbReference type="SMART" id="SM00853"/>
    </source>
</evidence>
<feature type="compositionally biased region" description="Basic and acidic residues" evidence="3">
    <location>
        <begin position="600"/>
        <end position="612"/>
    </location>
</feature>
<dbReference type="InterPro" id="IPR037198">
    <property type="entry name" value="MutL_C_sf"/>
</dbReference>
<dbReference type="PANTHER" id="PTHR10073">
    <property type="entry name" value="DNA MISMATCH REPAIR PROTEIN MLH, PMS, MUTL"/>
    <property type="match status" value="1"/>
</dbReference>
<sequence length="937" mass="104558">MYKVSIMSGDMESPMLPATNAESSKINAIDKATVHRICSGQVVLNLAIAVKELVENSLDAGATLIEVKLRGCGADMVEVSDNGSGVEEKNFEGLTAKYHTSKLREFTDLESIETFGFRGEALSSLCALSDMVITTRHSTAPHATKLTLNHEGRIQSRAPCARSVGTTVTLSNLFAMLPVRKKEFQRNIKREFLRMCQILQAYCLVSVGVRIICTNQTAKGGKSVIMSTQGSSRVLDNVTALFGTKQTAELMPLVPCIGSNGKIQDLETSDFDDSLALTQEEVDNFNLSRYKIEGYISSCAHGSGRSTKDRQFYFINSRPCEPKQISKLINDAYHRYNVHQQPFVYLNLMLDRSEVDVNLTPDKRQVLVNNEKILMLAIKKSIKKTFQSVPSSFTVQNQNLSDTSRLLNISLPSDKDEDDENGIDDLLNVSTSDRCTAGDMLFRFQPPKLNGSGSSSGSGLKRKRSSNCSGGLQKMIDFLNVTKSSPKSLNDSMTDEEELMRSTKQAKSEENPYNLTILNEPCNEETGSNVATDSVKVIRCPANHEKRKQLSQEFDGEDNPTAVKTSEKSSQESVTDLVSFLSCKSEQSDSSQALSQSSTKQEDDGLEIKQESSCDSFPSLSQFAAPIKREASDKSIGSSSISTSQSIVIDDELSEGEQAEDDMRHRNQQQLSISWESLEQLIKREQTLQAARDATEQNVLTRLRFKSKINPTANKAAESELQTEITKDDFAKMEIVGQFNLGFIIARLGDDLFIVDQHATDEKYNFEDLQRTTVLQNQRLVVPQPLELTAVNEMVLIDNLDIFEMNGFKFEVDGAAPTTRKVRLMAKPYSRNWEFGKEDIDELIFMLQDAPNTVCRPSRVRAMFASRACRKSVMIGRALSVREMERLIRHMGEIDQPWNCPHGRPTMRHLVNLAMIRQIDQSNTCNQVDDDLQDDGE</sequence>
<dbReference type="InterPro" id="IPR014762">
    <property type="entry name" value="DNA_mismatch_repair_CS"/>
</dbReference>
<dbReference type="CDD" id="cd16926">
    <property type="entry name" value="HATPase_MutL-MLH-PMS-like"/>
    <property type="match status" value="1"/>
</dbReference>
<reference evidence="6" key="2">
    <citation type="submission" date="2020-05" db="UniProtKB">
        <authorList>
            <consortium name="EnsemblMetazoa"/>
        </authorList>
    </citation>
    <scope>IDENTIFICATION</scope>
    <source>
        <strain evidence="6">Epiroticus2</strain>
    </source>
</reference>
<feature type="compositionally biased region" description="Low complexity" evidence="3">
    <location>
        <begin position="449"/>
        <end position="459"/>
    </location>
</feature>
<feature type="region of interest" description="Disordered" evidence="3">
    <location>
        <begin position="446"/>
        <end position="468"/>
    </location>
</feature>
<dbReference type="Gene3D" id="3.30.1370.100">
    <property type="entry name" value="MutL, C-terminal domain, regulatory subdomain"/>
    <property type="match status" value="1"/>
</dbReference>
<feature type="domain" description="DNA mismatch repair protein S5" evidence="5">
    <location>
        <begin position="238"/>
        <end position="387"/>
    </location>
</feature>
<protein>
    <recommendedName>
        <fullName evidence="8">MutL C-terminal dimerisation domain-containing protein</fullName>
    </recommendedName>
</protein>
<organism evidence="6 7">
    <name type="scientific">Anopheles epiroticus</name>
    <dbReference type="NCBI Taxonomy" id="199890"/>
    <lineage>
        <taxon>Eukaryota</taxon>
        <taxon>Metazoa</taxon>
        <taxon>Ecdysozoa</taxon>
        <taxon>Arthropoda</taxon>
        <taxon>Hexapoda</taxon>
        <taxon>Insecta</taxon>
        <taxon>Pterygota</taxon>
        <taxon>Neoptera</taxon>
        <taxon>Endopterygota</taxon>
        <taxon>Diptera</taxon>
        <taxon>Nematocera</taxon>
        <taxon>Culicoidea</taxon>
        <taxon>Culicidae</taxon>
        <taxon>Anophelinae</taxon>
        <taxon>Anopheles</taxon>
    </lineage>
</organism>
<dbReference type="GO" id="GO:0032389">
    <property type="term" value="C:MutLalpha complex"/>
    <property type="evidence" value="ECO:0007669"/>
    <property type="project" value="TreeGrafter"/>
</dbReference>